<dbReference type="CDD" id="cd00060">
    <property type="entry name" value="FHA"/>
    <property type="match status" value="1"/>
</dbReference>
<keyword evidence="4" id="KW-1185">Reference proteome</keyword>
<dbReference type="InterPro" id="IPR000253">
    <property type="entry name" value="FHA_dom"/>
</dbReference>
<dbReference type="Pfam" id="PF00498">
    <property type="entry name" value="FHA"/>
    <property type="match status" value="1"/>
</dbReference>
<name>A0A6N6JCL8_9RHOB</name>
<evidence type="ECO:0000259" key="2">
    <source>
        <dbReference type="PROSITE" id="PS50006"/>
    </source>
</evidence>
<dbReference type="SUPFAM" id="SSF49879">
    <property type="entry name" value="SMAD/FHA domain"/>
    <property type="match status" value="1"/>
</dbReference>
<evidence type="ECO:0000313" key="3">
    <source>
        <dbReference type="EMBL" id="GFE64081.1"/>
    </source>
</evidence>
<feature type="transmembrane region" description="Helical" evidence="1">
    <location>
        <begin position="49"/>
        <end position="67"/>
    </location>
</feature>
<organism evidence="3 4">
    <name type="scientific">Litoreibacter roseus</name>
    <dbReference type="NCBI Taxonomy" id="2601869"/>
    <lineage>
        <taxon>Bacteria</taxon>
        <taxon>Pseudomonadati</taxon>
        <taxon>Pseudomonadota</taxon>
        <taxon>Alphaproteobacteria</taxon>
        <taxon>Rhodobacterales</taxon>
        <taxon>Roseobacteraceae</taxon>
        <taxon>Litoreibacter</taxon>
    </lineage>
</organism>
<dbReference type="PROSITE" id="PS50006">
    <property type="entry name" value="FHA_DOMAIN"/>
    <property type="match status" value="1"/>
</dbReference>
<feature type="domain" description="FHA" evidence="2">
    <location>
        <begin position="175"/>
        <end position="232"/>
    </location>
</feature>
<protein>
    <recommendedName>
        <fullName evidence="2">FHA domain-containing protein</fullName>
    </recommendedName>
</protein>
<proteinExistence type="predicted"/>
<dbReference type="RefSeq" id="WP_159804953.1">
    <property type="nucleotide sequence ID" value="NZ_BLJE01000001.1"/>
</dbReference>
<keyword evidence="1" id="KW-0812">Transmembrane</keyword>
<keyword evidence="1" id="KW-0472">Membrane</keyword>
<accession>A0A6N6JCL8</accession>
<comment type="caution">
    <text evidence="3">The sequence shown here is derived from an EMBL/GenBank/DDBJ whole genome shotgun (WGS) entry which is preliminary data.</text>
</comment>
<dbReference type="Proteomes" id="UP000436822">
    <property type="component" value="Unassembled WGS sequence"/>
</dbReference>
<evidence type="ECO:0000256" key="1">
    <source>
        <dbReference type="SAM" id="Phobius"/>
    </source>
</evidence>
<keyword evidence="1" id="KW-1133">Transmembrane helix</keyword>
<feature type="transmembrane region" description="Helical" evidence="1">
    <location>
        <begin position="17"/>
        <end position="37"/>
    </location>
</feature>
<dbReference type="OrthoDB" id="7870181at2"/>
<evidence type="ECO:0000313" key="4">
    <source>
        <dbReference type="Proteomes" id="UP000436822"/>
    </source>
</evidence>
<dbReference type="AlphaFoldDB" id="A0A6N6JCL8"/>
<dbReference type="EMBL" id="BLJE01000001">
    <property type="protein sequence ID" value="GFE64081.1"/>
    <property type="molecule type" value="Genomic_DNA"/>
</dbReference>
<dbReference type="Gene3D" id="2.60.200.20">
    <property type="match status" value="1"/>
</dbReference>
<sequence>MTGPVGGRLDGRSAARLLLAAAIVDLVLVAFLARLLLPVLPISARGNEVILAFLGVFIALLALYWVLSELVLGGRSFGRSILQLDMRTNDGGNLPATRKAARFVGKLTFLGLTGLNPNGAARYDRKTGASWFSPMAPKPIKPFKDWALQVRSGNHAGKPPVRLEQIPGFRKTGNIKIGRDPAWADLPLVGDGDVSGQHCVLMLRDGSLYIMDYGGAGKPGARNGTFLDNRRLKPGKAEKVGLAQSFRLGNVVIRIDR</sequence>
<dbReference type="InterPro" id="IPR008984">
    <property type="entry name" value="SMAD_FHA_dom_sf"/>
</dbReference>
<reference evidence="3 4" key="1">
    <citation type="submission" date="2019-12" db="EMBL/GenBank/DDBJ databases">
        <title>Litoreibacter badius sp. nov., a novel bacteriochlorophyll a-containing bacterium in the genus Litoreibacter.</title>
        <authorList>
            <person name="Kanamuro M."/>
            <person name="Takabe Y."/>
            <person name="Mori K."/>
            <person name="Takaichi S."/>
            <person name="Hanada S."/>
        </authorList>
    </citation>
    <scope>NUCLEOTIDE SEQUENCE [LARGE SCALE GENOMIC DNA]</scope>
    <source>
        <strain evidence="3 4">K6</strain>
    </source>
</reference>
<gene>
    <name evidence="3" type="ORF">KIN_11550</name>
</gene>
<dbReference type="SMART" id="SM00240">
    <property type="entry name" value="FHA"/>
    <property type="match status" value="1"/>
</dbReference>